<dbReference type="Gene3D" id="3.30.565.10">
    <property type="entry name" value="Histidine kinase-like ATPase, C-terminal domain"/>
    <property type="match status" value="1"/>
</dbReference>
<feature type="region of interest" description="Disordered" evidence="1">
    <location>
        <begin position="109"/>
        <end position="130"/>
    </location>
</feature>
<keyword evidence="3" id="KW-1185">Reference proteome</keyword>
<evidence type="ECO:0000313" key="3">
    <source>
        <dbReference type="Proteomes" id="UP001596368"/>
    </source>
</evidence>
<organism evidence="2 3">
    <name type="scientific">Halobaculum litoreum</name>
    <dbReference type="NCBI Taxonomy" id="3031998"/>
    <lineage>
        <taxon>Archaea</taxon>
        <taxon>Methanobacteriati</taxon>
        <taxon>Methanobacteriota</taxon>
        <taxon>Stenosarchaea group</taxon>
        <taxon>Halobacteria</taxon>
        <taxon>Halobacteriales</taxon>
        <taxon>Haloferacaceae</taxon>
        <taxon>Halobaculum</taxon>
    </lineage>
</organism>
<reference evidence="2 3" key="1">
    <citation type="journal article" date="2019" name="Int. J. Syst. Evol. Microbiol.">
        <title>The Global Catalogue of Microorganisms (GCM) 10K type strain sequencing project: providing services to taxonomists for standard genome sequencing and annotation.</title>
        <authorList>
            <consortium name="The Broad Institute Genomics Platform"/>
            <consortium name="The Broad Institute Genome Sequencing Center for Infectious Disease"/>
            <person name="Wu L."/>
            <person name="Ma J."/>
        </authorList>
    </citation>
    <scope>NUCLEOTIDE SEQUENCE [LARGE SCALE GENOMIC DNA]</scope>
    <source>
        <strain evidence="2 3">DT92</strain>
    </source>
</reference>
<comment type="caution">
    <text evidence="2">The sequence shown here is derived from an EMBL/GenBank/DDBJ whole genome shotgun (WGS) entry which is preliminary data.</text>
</comment>
<dbReference type="InterPro" id="IPR036890">
    <property type="entry name" value="HATPase_C_sf"/>
</dbReference>
<dbReference type="Proteomes" id="UP001596368">
    <property type="component" value="Unassembled WGS sequence"/>
</dbReference>
<evidence type="ECO:0000313" key="2">
    <source>
        <dbReference type="EMBL" id="MFC7136330.1"/>
    </source>
</evidence>
<name>A0ABD5XTD5_9EURY</name>
<dbReference type="SUPFAM" id="SSF55874">
    <property type="entry name" value="ATPase domain of HSP90 chaperone/DNA topoisomerase II/histidine kinase"/>
    <property type="match status" value="1"/>
</dbReference>
<gene>
    <name evidence="2" type="ORF">ACFQRB_06800</name>
</gene>
<proteinExistence type="predicted"/>
<dbReference type="AlphaFoldDB" id="A0ABD5XTD5"/>
<evidence type="ECO:0000256" key="1">
    <source>
        <dbReference type="SAM" id="MobiDB-lite"/>
    </source>
</evidence>
<protein>
    <recommendedName>
        <fullName evidence="4">Histidine kinase-, DNA gyrase B-, and HSP90-like ATPase</fullName>
    </recommendedName>
</protein>
<accession>A0ABD5XTD5</accession>
<sequence length="130" mass="13545">MERGGRIDADPDRLESLLASAFRFAVHNDASRVTVALREDGIAVADDGNEYPHLSPESFFEYGGAVPDAEAGIALPNVRTLAQVHGWDAGVDATYDGGVRVVVTDACTDVGEPSTSADGADPERASVAGE</sequence>
<evidence type="ECO:0008006" key="4">
    <source>
        <dbReference type="Google" id="ProtNLM"/>
    </source>
</evidence>
<dbReference type="EMBL" id="JBHSZG010000001">
    <property type="protein sequence ID" value="MFC7136330.1"/>
    <property type="molecule type" value="Genomic_DNA"/>
</dbReference>